<comment type="caution">
    <text evidence="2">The sequence shown here is derived from an EMBL/GenBank/DDBJ whole genome shotgun (WGS) entry which is preliminary data.</text>
</comment>
<sequence length="147" mass="16686">MEPVDTDDDATQQAWRTETFQSARRKLDPIDGPRALGAKRSALQAQRRRHDVTNQHVGLLRTRDDERACVLISSSGLVAFAIRRTGSGLFVEKRYCPPTGVRTSIAMIFESQSAFERWCHLEPTRFHDPILCDELSCRGRELFASHS</sequence>
<evidence type="ECO:0000313" key="3">
    <source>
        <dbReference type="Proteomes" id="UP001606300"/>
    </source>
</evidence>
<keyword evidence="3" id="KW-1185">Reference proteome</keyword>
<organism evidence="2 3">
    <name type="scientific">Pelomonas dachongensis</name>
    <dbReference type="NCBI Taxonomy" id="3299029"/>
    <lineage>
        <taxon>Bacteria</taxon>
        <taxon>Pseudomonadati</taxon>
        <taxon>Pseudomonadota</taxon>
        <taxon>Betaproteobacteria</taxon>
        <taxon>Burkholderiales</taxon>
        <taxon>Sphaerotilaceae</taxon>
        <taxon>Roseateles</taxon>
    </lineage>
</organism>
<dbReference type="RefSeq" id="WP_394473259.1">
    <property type="nucleotide sequence ID" value="NZ_JBIGHY010000018.1"/>
</dbReference>
<feature type="compositionally biased region" description="Polar residues" evidence="1">
    <location>
        <begin position="11"/>
        <end position="22"/>
    </location>
</feature>
<dbReference type="Proteomes" id="UP001606300">
    <property type="component" value="Unassembled WGS sequence"/>
</dbReference>
<proteinExistence type="predicted"/>
<dbReference type="EMBL" id="JBIGHY010000018">
    <property type="protein sequence ID" value="MFG6417200.1"/>
    <property type="molecule type" value="Genomic_DNA"/>
</dbReference>
<feature type="compositionally biased region" description="Acidic residues" evidence="1">
    <location>
        <begin position="1"/>
        <end position="10"/>
    </location>
</feature>
<name>A0ABW7EYB3_9BURK</name>
<reference evidence="2 3" key="1">
    <citation type="submission" date="2024-09" db="EMBL/GenBank/DDBJ databases">
        <title>Novel species of the genus Pelomonas and Roseateles isolated from streams.</title>
        <authorList>
            <person name="Lu H."/>
        </authorList>
    </citation>
    <scope>NUCLEOTIDE SEQUENCE [LARGE SCALE GENOMIC DNA]</scope>
    <source>
        <strain evidence="2 3">DC23W</strain>
    </source>
</reference>
<gene>
    <name evidence="2" type="ORF">ACG02S_25215</name>
</gene>
<accession>A0ABW7EYB3</accession>
<evidence type="ECO:0000313" key="2">
    <source>
        <dbReference type="EMBL" id="MFG6417200.1"/>
    </source>
</evidence>
<evidence type="ECO:0000256" key="1">
    <source>
        <dbReference type="SAM" id="MobiDB-lite"/>
    </source>
</evidence>
<protein>
    <submittedName>
        <fullName evidence="2">Uncharacterized protein</fullName>
    </submittedName>
</protein>
<feature type="region of interest" description="Disordered" evidence="1">
    <location>
        <begin position="1"/>
        <end position="50"/>
    </location>
</feature>